<dbReference type="Proteomes" id="UP000176714">
    <property type="component" value="Unassembled WGS sequence"/>
</dbReference>
<evidence type="ECO:0000313" key="2">
    <source>
        <dbReference type="EMBL" id="OGG76292.1"/>
    </source>
</evidence>
<evidence type="ECO:0000313" key="3">
    <source>
        <dbReference type="Proteomes" id="UP000176714"/>
    </source>
</evidence>
<reference evidence="2 3" key="1">
    <citation type="journal article" date="2016" name="Nat. Commun.">
        <title>Thousands of microbial genomes shed light on interconnected biogeochemical processes in an aquifer system.</title>
        <authorList>
            <person name="Anantharaman K."/>
            <person name="Brown C.T."/>
            <person name="Hug L.A."/>
            <person name="Sharon I."/>
            <person name="Castelle C.J."/>
            <person name="Probst A.J."/>
            <person name="Thomas B.C."/>
            <person name="Singh A."/>
            <person name="Wilkins M.J."/>
            <person name="Karaoz U."/>
            <person name="Brodie E.L."/>
            <person name="Williams K.H."/>
            <person name="Hubbard S.S."/>
            <person name="Banfield J.F."/>
        </authorList>
    </citation>
    <scope>NUCLEOTIDE SEQUENCE [LARGE SCALE GENOMIC DNA]</scope>
</reference>
<feature type="transmembrane region" description="Helical" evidence="1">
    <location>
        <begin position="58"/>
        <end position="78"/>
    </location>
</feature>
<proteinExistence type="predicted"/>
<keyword evidence="1" id="KW-1133">Transmembrane helix</keyword>
<organism evidence="2 3">
    <name type="scientific">Candidatus Kaiserbacteria bacterium RIFCSPLOWO2_01_FULL_55_19</name>
    <dbReference type="NCBI Taxonomy" id="1798516"/>
    <lineage>
        <taxon>Bacteria</taxon>
        <taxon>Candidatus Kaiseribacteriota</taxon>
    </lineage>
</organism>
<dbReference type="STRING" id="1798516.A2950_01630"/>
<gene>
    <name evidence="2" type="ORF">A2950_01630</name>
</gene>
<evidence type="ECO:0000256" key="1">
    <source>
        <dbReference type="SAM" id="Phobius"/>
    </source>
</evidence>
<feature type="transmembrane region" description="Helical" evidence="1">
    <location>
        <begin position="84"/>
        <end position="104"/>
    </location>
</feature>
<protein>
    <submittedName>
        <fullName evidence="2">Uncharacterized protein</fullName>
    </submittedName>
</protein>
<keyword evidence="1" id="KW-0812">Transmembrane</keyword>
<sequence length="141" mass="15213">MQRLEKFGACIFFFQSVCGIVAFAVTTQESGTFALVTAAIVALGFTVLAILREDWASIMVGLSAAAAPLAILCLLAPQAALSDIFLGVYGFLALGLPAIVAWFVKSDEVFVQRFFGILPAIGGLKYLNAWLWGRWIHRGAR</sequence>
<comment type="caution">
    <text evidence="2">The sequence shown here is derived from an EMBL/GenBank/DDBJ whole genome shotgun (WGS) entry which is preliminary data.</text>
</comment>
<feature type="transmembrane region" description="Helical" evidence="1">
    <location>
        <begin position="31"/>
        <end position="51"/>
    </location>
</feature>
<feature type="transmembrane region" description="Helical" evidence="1">
    <location>
        <begin position="7"/>
        <end position="25"/>
    </location>
</feature>
<accession>A0A1F6ES72</accession>
<dbReference type="EMBL" id="MFMD01000035">
    <property type="protein sequence ID" value="OGG76292.1"/>
    <property type="molecule type" value="Genomic_DNA"/>
</dbReference>
<name>A0A1F6ES72_9BACT</name>
<keyword evidence="1" id="KW-0472">Membrane</keyword>
<dbReference type="AlphaFoldDB" id="A0A1F6ES72"/>